<feature type="region of interest" description="Disordered" evidence="1">
    <location>
        <begin position="33"/>
        <end position="77"/>
    </location>
</feature>
<dbReference type="EMBL" id="CP144537">
    <property type="protein sequence ID" value="WWC64230.1"/>
    <property type="molecule type" value="Genomic_DNA"/>
</dbReference>
<protein>
    <submittedName>
        <fullName evidence="2">Uncharacterized protein</fullName>
    </submittedName>
</protein>
<dbReference type="Proteomes" id="UP000078595">
    <property type="component" value="Chromosome 8"/>
</dbReference>
<feature type="compositionally biased region" description="Polar residues" evidence="1">
    <location>
        <begin position="1"/>
        <end position="10"/>
    </location>
</feature>
<evidence type="ECO:0000313" key="3">
    <source>
        <dbReference type="Proteomes" id="UP000078595"/>
    </source>
</evidence>
<dbReference type="GeneID" id="28972218"/>
<evidence type="ECO:0000256" key="1">
    <source>
        <dbReference type="SAM" id="MobiDB-lite"/>
    </source>
</evidence>
<feature type="region of interest" description="Disordered" evidence="1">
    <location>
        <begin position="1"/>
        <end position="20"/>
    </location>
</feature>
<sequence>MKPLNGSRSNFDPLHTIVLGPDEYSAPGRIESFATLPCTDPTRTLASNHEDPSSPNADGSDDVPGLTHSPTPSLTKSDDENIFVDVQSLRPLLGWTTIKKINYQTNMVDDQVVGISATSVRVNNMTVQIFSGMEEMKAVVWQTFRPCGKIGSLDTTVIIWISITVFREHEDMYLHTVQVDFEDADSATRALSLYRIYFHNLFWRTLRISRRAYNQSNWRLVRKSELAILQQKLLDSESRKSKFALPARLQVEYSKLFDTDYTLGLGAERYEDIREFSELSEEHTPPLLTLEDTSYHADPGTTAKSSSDWSLRSASPVVVSPDAVVLASTRSAIETLKKADVSRRERKEKKQMQEGVHPDLVGLVGHAWSSGEQAVEEAEVEVEVKVQVGREKNGASEDWIDLLGPV</sequence>
<name>A0AAJ8KUR9_9TREE</name>
<reference evidence="2" key="1">
    <citation type="submission" date="2013-07" db="EMBL/GenBank/DDBJ databases">
        <authorList>
            <consortium name="The Broad Institute Genome Sequencing Platform"/>
            <person name="Cuomo C."/>
            <person name="Litvintseva A."/>
            <person name="Chen Y."/>
            <person name="Heitman J."/>
            <person name="Sun S."/>
            <person name="Springer D."/>
            <person name="Dromer F."/>
            <person name="Young S.K."/>
            <person name="Zeng Q."/>
            <person name="Gargeya S."/>
            <person name="Fitzgerald M."/>
            <person name="Abouelleil A."/>
            <person name="Alvarado L."/>
            <person name="Berlin A.M."/>
            <person name="Chapman S.B."/>
            <person name="Dewar J."/>
            <person name="Goldberg J."/>
            <person name="Griggs A."/>
            <person name="Gujja S."/>
            <person name="Hansen M."/>
            <person name="Howarth C."/>
            <person name="Imamovic A."/>
            <person name="Larimer J."/>
            <person name="McCowan C."/>
            <person name="Murphy C."/>
            <person name="Pearson M."/>
            <person name="Priest M."/>
            <person name="Roberts A."/>
            <person name="Saif S."/>
            <person name="Shea T."/>
            <person name="Sykes S."/>
            <person name="Wortman J."/>
            <person name="Nusbaum C."/>
            <person name="Birren B."/>
        </authorList>
    </citation>
    <scope>NUCLEOTIDE SEQUENCE</scope>
    <source>
        <strain evidence="2">CBS 10117</strain>
    </source>
</reference>
<accession>A0AAJ8KUR9</accession>
<evidence type="ECO:0000313" key="2">
    <source>
        <dbReference type="EMBL" id="WWC64230.1"/>
    </source>
</evidence>
<keyword evidence="3" id="KW-1185">Reference proteome</keyword>
<organism evidence="2 3">
    <name type="scientific">Kwoniella dejecticola CBS 10117</name>
    <dbReference type="NCBI Taxonomy" id="1296121"/>
    <lineage>
        <taxon>Eukaryota</taxon>
        <taxon>Fungi</taxon>
        <taxon>Dikarya</taxon>
        <taxon>Basidiomycota</taxon>
        <taxon>Agaricomycotina</taxon>
        <taxon>Tremellomycetes</taxon>
        <taxon>Tremellales</taxon>
        <taxon>Cryptococcaceae</taxon>
        <taxon>Kwoniella</taxon>
    </lineage>
</organism>
<feature type="compositionally biased region" description="Polar residues" evidence="1">
    <location>
        <begin position="41"/>
        <end position="57"/>
    </location>
</feature>
<gene>
    <name evidence="2" type="ORF">I303_106839</name>
</gene>
<feature type="region of interest" description="Disordered" evidence="1">
    <location>
        <begin position="287"/>
        <end position="308"/>
    </location>
</feature>
<proteinExistence type="predicted"/>
<dbReference type="KEGG" id="kdj:28972218"/>
<dbReference type="AlphaFoldDB" id="A0AAJ8KUR9"/>
<dbReference type="RefSeq" id="XP_065825529.1">
    <property type="nucleotide sequence ID" value="XM_065969457.1"/>
</dbReference>
<reference evidence="2" key="2">
    <citation type="submission" date="2024-02" db="EMBL/GenBank/DDBJ databases">
        <title>Comparative genomics of Cryptococcus and Kwoniella reveals pathogenesis evolution and contrasting modes of karyotype evolution via chromosome fusion or intercentromeric recombination.</title>
        <authorList>
            <person name="Coelho M.A."/>
            <person name="David-Palma M."/>
            <person name="Shea T."/>
            <person name="Bowers K."/>
            <person name="McGinley-Smith S."/>
            <person name="Mohammad A.W."/>
            <person name="Gnirke A."/>
            <person name="Yurkov A.M."/>
            <person name="Nowrousian M."/>
            <person name="Sun S."/>
            <person name="Cuomo C.A."/>
            <person name="Heitman J."/>
        </authorList>
    </citation>
    <scope>NUCLEOTIDE SEQUENCE</scope>
    <source>
        <strain evidence="2">CBS 10117</strain>
    </source>
</reference>